<sequence>MCYRSFRWSTEASVEDRTGPDCCGLLGAIFLVPDFICFGATGDFCTVEDVGRFQASSQACSSILSSGYSLESRSS</sequence>
<proteinExistence type="predicted"/>
<accession>A0AAE9JQG0</accession>
<organism evidence="1 2">
    <name type="scientific">Caenorhabditis briggsae</name>
    <dbReference type="NCBI Taxonomy" id="6238"/>
    <lineage>
        <taxon>Eukaryota</taxon>
        <taxon>Metazoa</taxon>
        <taxon>Ecdysozoa</taxon>
        <taxon>Nematoda</taxon>
        <taxon>Chromadorea</taxon>
        <taxon>Rhabditida</taxon>
        <taxon>Rhabditina</taxon>
        <taxon>Rhabditomorpha</taxon>
        <taxon>Rhabditoidea</taxon>
        <taxon>Rhabditidae</taxon>
        <taxon>Peloderinae</taxon>
        <taxon>Caenorhabditis</taxon>
    </lineage>
</organism>
<keyword evidence="2" id="KW-1185">Reference proteome</keyword>
<evidence type="ECO:0000313" key="1">
    <source>
        <dbReference type="EMBL" id="UMM40558.1"/>
    </source>
</evidence>
<reference evidence="1 2" key="1">
    <citation type="submission" date="2022-04" db="EMBL/GenBank/DDBJ databases">
        <title>Chromosome-level reference genomes for two strains of Caenorhabditis briggsae: an improved platform for comparative genomics.</title>
        <authorList>
            <person name="Stevens L."/>
            <person name="Andersen E."/>
        </authorList>
    </citation>
    <scope>NUCLEOTIDE SEQUENCE [LARGE SCALE GENOMIC DNA]</scope>
    <source>
        <strain evidence="1">VX34</strain>
        <tissue evidence="1">Whole-organism</tissue>
    </source>
</reference>
<dbReference type="AlphaFoldDB" id="A0AAE9JQG0"/>
<dbReference type="Proteomes" id="UP000829354">
    <property type="component" value="Chromosome X"/>
</dbReference>
<dbReference type="EMBL" id="CP092625">
    <property type="protein sequence ID" value="UMM40558.1"/>
    <property type="molecule type" value="Genomic_DNA"/>
</dbReference>
<evidence type="ECO:0000313" key="2">
    <source>
        <dbReference type="Proteomes" id="UP000829354"/>
    </source>
</evidence>
<name>A0AAE9JQG0_CAEBR</name>
<protein>
    <submittedName>
        <fullName evidence="1">Uncharacterized protein</fullName>
    </submittedName>
</protein>
<gene>
    <name evidence="1" type="ORF">L5515_017135</name>
</gene>